<dbReference type="InterPro" id="IPR036138">
    <property type="entry name" value="PBP_dimer_sf"/>
</dbReference>
<keyword evidence="7 15" id="KW-0812">Transmembrane</keyword>
<sequence>MGTRRRRRARDPRNPRLGWETAEHTRLRFAVVQVMVLVLFASLLGRLWFLQVPATEHFQQVAAENRTRDLMVPAVRGQILDATGRPLVRNRTDLVVSVDYHALARQDDGGEAVLRALAEVLEQPYEQLRLRTRLCGPEVGQPCWQGSPYQPIPLDTDADPRRALQILERPEDFPGVIAQQQAVREYTGGERAVQALGYLSPATAEELESREGLRDQFSGLDLVGRDGVEAVYDEWLRGVSGVRTLAVDARGNVTGTVSEQPSQAGAHLVTSIDAGVQDLLEDELATAIQTARNQNLPSESAAGVVMDVRTGRLVALASLPTYDPEVWDGGITTDTYQNLLSEEAGEPLISRATQGLVPPGSTFKVSTMAAAVQAGYPLRGSYGCPGSYQVGDRSFENYEGGAHGTIDLHRALVVSCNTIFYRFGHELWLRDGGLHPEEGQAQEPVAAMAHAFGFGSVTGVDLPSEAEGRVPDRSWKREYWEMNREATCARAENGYPDVAETDPARATLLQQMAQENCVDGYLVRAGDSANFAIGQGDVLVTPLQLAVAYAAIANGGTRYEPRVGRALISADGSQVREIEPIVAGELPVDDEVLAYMRDALADVPVEGTARGAFAGFPLDEIPVAGKTGTATITGSEDGTAWFASYAPADDPQFAVVIMVDHAGGGGSAAAPVARRIYEGIYGLGDTSQGGQPPSTEQQEGQEDRAEIPTSPLLPGGRPPEELPAIRPDGSIARVGER</sequence>
<dbReference type="NCBIfam" id="TIGR03423">
    <property type="entry name" value="pbp2_mrdA"/>
    <property type="match status" value="1"/>
</dbReference>
<dbReference type="InterPro" id="IPR050515">
    <property type="entry name" value="Beta-lactam/transpept"/>
</dbReference>
<dbReference type="GO" id="GO:0008658">
    <property type="term" value="F:penicillin binding"/>
    <property type="evidence" value="ECO:0007669"/>
    <property type="project" value="InterPro"/>
</dbReference>
<keyword evidence="5" id="KW-0997">Cell inner membrane</keyword>
<name>A0A2T0PY75_9ACTN</name>
<keyword evidence="10" id="KW-0573">Peptidoglycan synthesis</keyword>
<evidence type="ECO:0000256" key="4">
    <source>
        <dbReference type="ARBA" id="ARBA00022475"/>
    </source>
</evidence>
<comment type="similarity">
    <text evidence="3">Belongs to the transpeptidase family.</text>
</comment>
<gene>
    <name evidence="18" type="ORF">CLV72_108375</name>
</gene>
<dbReference type="SUPFAM" id="SSF56519">
    <property type="entry name" value="Penicillin binding protein dimerisation domain"/>
    <property type="match status" value="1"/>
</dbReference>
<keyword evidence="12 15" id="KW-0472">Membrane</keyword>
<dbReference type="InterPro" id="IPR001460">
    <property type="entry name" value="PCN-bd_Tpept"/>
</dbReference>
<evidence type="ECO:0000256" key="6">
    <source>
        <dbReference type="ARBA" id="ARBA00022670"/>
    </source>
</evidence>
<evidence type="ECO:0000256" key="1">
    <source>
        <dbReference type="ARBA" id="ARBA00004167"/>
    </source>
</evidence>
<comment type="subcellular location">
    <subcellularLocation>
        <location evidence="2">Cell membrane</location>
    </subcellularLocation>
    <subcellularLocation>
        <location evidence="1">Membrane</location>
        <topology evidence="1">Single-pass membrane protein</topology>
    </subcellularLocation>
</comment>
<dbReference type="GO" id="GO:0005886">
    <property type="term" value="C:plasma membrane"/>
    <property type="evidence" value="ECO:0007669"/>
    <property type="project" value="UniProtKB-SubCell"/>
</dbReference>
<keyword evidence="19" id="KW-1185">Reference proteome</keyword>
<organism evidence="18 19">
    <name type="scientific">Allonocardiopsis opalescens</name>
    <dbReference type="NCBI Taxonomy" id="1144618"/>
    <lineage>
        <taxon>Bacteria</taxon>
        <taxon>Bacillati</taxon>
        <taxon>Actinomycetota</taxon>
        <taxon>Actinomycetes</taxon>
        <taxon>Streptosporangiales</taxon>
        <taxon>Allonocardiopsis</taxon>
    </lineage>
</organism>
<evidence type="ECO:0000313" key="18">
    <source>
        <dbReference type="EMBL" id="PRX96366.1"/>
    </source>
</evidence>
<keyword evidence="9" id="KW-0133">Cell shape</keyword>
<feature type="domain" description="Penicillin-binding protein dimerisation" evidence="17">
    <location>
        <begin position="72"/>
        <end position="256"/>
    </location>
</feature>
<evidence type="ECO:0000259" key="17">
    <source>
        <dbReference type="Pfam" id="PF03717"/>
    </source>
</evidence>
<reference evidence="18 19" key="1">
    <citation type="submission" date="2018-03" db="EMBL/GenBank/DDBJ databases">
        <title>Genomic Encyclopedia of Archaeal and Bacterial Type Strains, Phase II (KMG-II): from individual species to whole genera.</title>
        <authorList>
            <person name="Goeker M."/>
        </authorList>
    </citation>
    <scope>NUCLEOTIDE SEQUENCE [LARGE SCALE GENOMIC DNA]</scope>
    <source>
        <strain evidence="18 19">DSM 45601</strain>
    </source>
</reference>
<dbReference type="Gene3D" id="3.40.710.10">
    <property type="entry name" value="DD-peptidase/beta-lactamase superfamily"/>
    <property type="match status" value="1"/>
</dbReference>
<feature type="domain" description="Penicillin-binding protein transpeptidase" evidence="16">
    <location>
        <begin position="303"/>
        <end position="678"/>
    </location>
</feature>
<dbReference type="InterPro" id="IPR012338">
    <property type="entry name" value="Beta-lactam/transpept-like"/>
</dbReference>
<evidence type="ECO:0000256" key="7">
    <source>
        <dbReference type="ARBA" id="ARBA00022692"/>
    </source>
</evidence>
<dbReference type="Pfam" id="PF00905">
    <property type="entry name" value="Transpeptidase"/>
    <property type="match status" value="1"/>
</dbReference>
<feature type="transmembrane region" description="Helical" evidence="15">
    <location>
        <begin position="29"/>
        <end position="49"/>
    </location>
</feature>
<evidence type="ECO:0000256" key="12">
    <source>
        <dbReference type="ARBA" id="ARBA00023136"/>
    </source>
</evidence>
<keyword evidence="13" id="KW-0961">Cell wall biogenesis/degradation</keyword>
<evidence type="ECO:0000256" key="10">
    <source>
        <dbReference type="ARBA" id="ARBA00022984"/>
    </source>
</evidence>
<evidence type="ECO:0000256" key="3">
    <source>
        <dbReference type="ARBA" id="ARBA00007171"/>
    </source>
</evidence>
<feature type="region of interest" description="Disordered" evidence="14">
    <location>
        <begin position="683"/>
        <end position="737"/>
    </location>
</feature>
<evidence type="ECO:0000256" key="11">
    <source>
        <dbReference type="ARBA" id="ARBA00022989"/>
    </source>
</evidence>
<dbReference type="PANTHER" id="PTHR30627">
    <property type="entry name" value="PEPTIDOGLYCAN D,D-TRANSPEPTIDASE"/>
    <property type="match status" value="1"/>
</dbReference>
<evidence type="ECO:0000256" key="14">
    <source>
        <dbReference type="SAM" id="MobiDB-lite"/>
    </source>
</evidence>
<dbReference type="OrthoDB" id="9766847at2"/>
<evidence type="ECO:0000313" key="19">
    <source>
        <dbReference type="Proteomes" id="UP000237846"/>
    </source>
</evidence>
<dbReference type="Gene3D" id="3.90.1310.10">
    <property type="entry name" value="Penicillin-binding protein 2a (Domain 2)"/>
    <property type="match status" value="1"/>
</dbReference>
<evidence type="ECO:0000256" key="8">
    <source>
        <dbReference type="ARBA" id="ARBA00022801"/>
    </source>
</evidence>
<dbReference type="EMBL" id="PVZC01000008">
    <property type="protein sequence ID" value="PRX96366.1"/>
    <property type="molecule type" value="Genomic_DNA"/>
</dbReference>
<evidence type="ECO:0000256" key="9">
    <source>
        <dbReference type="ARBA" id="ARBA00022960"/>
    </source>
</evidence>
<proteinExistence type="inferred from homology"/>
<evidence type="ECO:0000256" key="2">
    <source>
        <dbReference type="ARBA" id="ARBA00004236"/>
    </source>
</evidence>
<evidence type="ECO:0000256" key="5">
    <source>
        <dbReference type="ARBA" id="ARBA00022519"/>
    </source>
</evidence>
<keyword evidence="6" id="KW-0645">Protease</keyword>
<keyword evidence="4" id="KW-1003">Cell membrane</keyword>
<keyword evidence="8" id="KW-0378">Hydrolase</keyword>
<dbReference type="Pfam" id="PF03717">
    <property type="entry name" value="PBP_dimer"/>
    <property type="match status" value="1"/>
</dbReference>
<dbReference type="SUPFAM" id="SSF56601">
    <property type="entry name" value="beta-lactamase/transpeptidase-like"/>
    <property type="match status" value="1"/>
</dbReference>
<dbReference type="GO" id="GO:0071972">
    <property type="term" value="F:peptidoglycan L,D-transpeptidase activity"/>
    <property type="evidence" value="ECO:0007669"/>
    <property type="project" value="TreeGrafter"/>
</dbReference>
<keyword evidence="11 15" id="KW-1133">Transmembrane helix</keyword>
<dbReference type="GO" id="GO:0009252">
    <property type="term" value="P:peptidoglycan biosynthetic process"/>
    <property type="evidence" value="ECO:0007669"/>
    <property type="project" value="UniProtKB-KW"/>
</dbReference>
<dbReference type="InterPro" id="IPR005311">
    <property type="entry name" value="PBP_dimer"/>
</dbReference>
<dbReference type="GO" id="GO:0009002">
    <property type="term" value="F:serine-type D-Ala-D-Ala carboxypeptidase activity"/>
    <property type="evidence" value="ECO:0007669"/>
    <property type="project" value="InterPro"/>
</dbReference>
<dbReference type="PANTHER" id="PTHR30627:SF2">
    <property type="entry name" value="PEPTIDOGLYCAN D,D-TRANSPEPTIDASE MRDA"/>
    <property type="match status" value="1"/>
</dbReference>
<feature type="compositionally biased region" description="Polar residues" evidence="14">
    <location>
        <begin position="685"/>
        <end position="698"/>
    </location>
</feature>
<dbReference type="InterPro" id="IPR017790">
    <property type="entry name" value="Penicillin-binding_protein_2"/>
</dbReference>
<evidence type="ECO:0000256" key="15">
    <source>
        <dbReference type="SAM" id="Phobius"/>
    </source>
</evidence>
<dbReference type="GO" id="GO:0071555">
    <property type="term" value="P:cell wall organization"/>
    <property type="evidence" value="ECO:0007669"/>
    <property type="project" value="UniProtKB-KW"/>
</dbReference>
<dbReference type="RefSeq" id="WP_106251275.1">
    <property type="nucleotide sequence ID" value="NZ_PVZC01000008.1"/>
</dbReference>
<evidence type="ECO:0000259" key="16">
    <source>
        <dbReference type="Pfam" id="PF00905"/>
    </source>
</evidence>
<comment type="caution">
    <text evidence="18">The sequence shown here is derived from an EMBL/GenBank/DDBJ whole genome shotgun (WGS) entry which is preliminary data.</text>
</comment>
<dbReference type="GO" id="GO:0008360">
    <property type="term" value="P:regulation of cell shape"/>
    <property type="evidence" value="ECO:0007669"/>
    <property type="project" value="UniProtKB-KW"/>
</dbReference>
<evidence type="ECO:0000256" key="13">
    <source>
        <dbReference type="ARBA" id="ARBA00023316"/>
    </source>
</evidence>
<dbReference type="GO" id="GO:0006508">
    <property type="term" value="P:proteolysis"/>
    <property type="evidence" value="ECO:0007669"/>
    <property type="project" value="UniProtKB-KW"/>
</dbReference>
<protein>
    <submittedName>
        <fullName evidence="18">Penicillin-binding protein 2</fullName>
    </submittedName>
</protein>
<dbReference type="Proteomes" id="UP000237846">
    <property type="component" value="Unassembled WGS sequence"/>
</dbReference>
<dbReference type="AlphaFoldDB" id="A0A2T0PY75"/>
<accession>A0A2T0PY75</accession>